<name>A0A9X9T8L2_METOG</name>
<gene>
    <name evidence="1" type="ORF">OU421_02750</name>
</gene>
<dbReference type="KEGG" id="mou:OU421_02750"/>
<keyword evidence="2" id="KW-1185">Reference proteome</keyword>
<reference evidence="1" key="1">
    <citation type="submission" date="2022-11" db="EMBL/GenBank/DDBJ databases">
        <title>Complete genome sequence of Methanogenium organophilum DSM 3596.</title>
        <authorList>
            <person name="Chen S.-C."/>
            <person name="Lai S.-J."/>
            <person name="You Y.-T."/>
        </authorList>
    </citation>
    <scope>NUCLEOTIDE SEQUENCE</scope>
    <source>
        <strain evidence="1">DSM 3596</strain>
    </source>
</reference>
<dbReference type="AlphaFoldDB" id="A0A9X9T8L2"/>
<dbReference type="Proteomes" id="UP001163096">
    <property type="component" value="Chromosome"/>
</dbReference>
<dbReference type="GeneID" id="76833986"/>
<proteinExistence type="predicted"/>
<evidence type="ECO:0000313" key="2">
    <source>
        <dbReference type="Proteomes" id="UP001163096"/>
    </source>
</evidence>
<organism evidence="1 2">
    <name type="scientific">Methanogenium organophilum</name>
    <dbReference type="NCBI Taxonomy" id="2199"/>
    <lineage>
        <taxon>Archaea</taxon>
        <taxon>Methanobacteriati</taxon>
        <taxon>Methanobacteriota</taxon>
        <taxon>Stenosarchaea group</taxon>
        <taxon>Methanomicrobia</taxon>
        <taxon>Methanomicrobiales</taxon>
        <taxon>Methanomicrobiaceae</taxon>
        <taxon>Methanogenium</taxon>
    </lineage>
</organism>
<sequence length="66" mass="7507">MEKLQKRETYYQGLWNKRIDFFTAFHTAKDNTSIRTQGASNPAATDADTIPAPCSFDFADICETEQ</sequence>
<accession>A0A9X9T8L2</accession>
<dbReference type="EMBL" id="CP113361">
    <property type="protein sequence ID" value="WAI01810.1"/>
    <property type="molecule type" value="Genomic_DNA"/>
</dbReference>
<dbReference type="RefSeq" id="WP_268187085.1">
    <property type="nucleotide sequence ID" value="NZ_CP113361.1"/>
</dbReference>
<protein>
    <submittedName>
        <fullName evidence="1">Uncharacterized protein</fullName>
    </submittedName>
</protein>
<evidence type="ECO:0000313" key="1">
    <source>
        <dbReference type="EMBL" id="WAI01810.1"/>
    </source>
</evidence>